<dbReference type="AlphaFoldDB" id="A0A4V6PFT9"/>
<evidence type="ECO:0000313" key="2">
    <source>
        <dbReference type="EMBL" id="TDE15908.1"/>
    </source>
</evidence>
<dbReference type="Gene3D" id="3.90.1200.10">
    <property type="match status" value="1"/>
</dbReference>
<sequence>MPLAAASAGSSGAVRSVGVGAPMSDAVRSLAWTTLIERASDALPRPRGVARYRRRDFLHDNRVAVAASLDVNAAFPGSGLFVDPVTGASLLVTAGVRPQARSGAAADVVVAGAMRTVEQLRFRSFYLADGRSRSLVVHQRSAPAVATPLVAGARLQSTLFDTTPFVVPRVLETGYADRVSADWVVEETLDGAPVAAADAEATVGAMIGLLAQWWESLGTEQAPLGAAQRTRALTAFADLTDDPPDGVWAADLDRELTSRRVRELLTDERPLTIGLSHGDPGIGNVLRLRDGRLALVDWEDAGHRPVAHDVVKALMSAPDPVALAAALEEPALVAGGAMPWRSQVAVALLLFMSGWRNRYFRAVKRKSIVAGTRRLRTQLHVVATLLDP</sequence>
<accession>A0A4V6PFT9</accession>
<comment type="caution">
    <text evidence="2">The sequence shown here is derived from an EMBL/GenBank/DDBJ whole genome shotgun (WGS) entry which is preliminary data.</text>
</comment>
<dbReference type="OrthoDB" id="115252at2"/>
<dbReference type="Proteomes" id="UP000294739">
    <property type="component" value="Unassembled WGS sequence"/>
</dbReference>
<evidence type="ECO:0000259" key="1">
    <source>
        <dbReference type="Pfam" id="PF01636"/>
    </source>
</evidence>
<dbReference type="EMBL" id="SMKZ01000001">
    <property type="protein sequence ID" value="TDE15908.1"/>
    <property type="molecule type" value="Genomic_DNA"/>
</dbReference>
<feature type="domain" description="Aminoglycoside phosphotransferase" evidence="1">
    <location>
        <begin position="121"/>
        <end position="327"/>
    </location>
</feature>
<dbReference type="Pfam" id="PF01636">
    <property type="entry name" value="APH"/>
    <property type="match status" value="1"/>
</dbReference>
<dbReference type="SUPFAM" id="SSF56112">
    <property type="entry name" value="Protein kinase-like (PK-like)"/>
    <property type="match status" value="1"/>
</dbReference>
<reference evidence="2 3" key="1">
    <citation type="submission" date="2019-03" db="EMBL/GenBank/DDBJ databases">
        <title>Draft genome sequences of novel Actinobacteria.</title>
        <authorList>
            <person name="Sahin N."/>
            <person name="Ay H."/>
            <person name="Saygin H."/>
        </authorList>
    </citation>
    <scope>NUCLEOTIDE SEQUENCE [LARGE SCALE GENOMIC DNA]</scope>
    <source>
        <strain evidence="2 3">5K138</strain>
    </source>
</reference>
<dbReference type="InterPro" id="IPR002575">
    <property type="entry name" value="Aminoglycoside_PTrfase"/>
</dbReference>
<dbReference type="InParanoid" id="A0A4V6PFT9"/>
<organism evidence="2 3">
    <name type="scientific">Jiangella asiatica</name>
    <dbReference type="NCBI Taxonomy" id="2530372"/>
    <lineage>
        <taxon>Bacteria</taxon>
        <taxon>Bacillati</taxon>
        <taxon>Actinomycetota</taxon>
        <taxon>Actinomycetes</taxon>
        <taxon>Jiangellales</taxon>
        <taxon>Jiangellaceae</taxon>
        <taxon>Jiangella</taxon>
    </lineage>
</organism>
<evidence type="ECO:0000313" key="3">
    <source>
        <dbReference type="Proteomes" id="UP000294739"/>
    </source>
</evidence>
<protein>
    <recommendedName>
        <fullName evidence="1">Aminoglycoside phosphotransferase domain-containing protein</fullName>
    </recommendedName>
</protein>
<gene>
    <name evidence="2" type="ORF">E1269_01035</name>
</gene>
<keyword evidence="3" id="KW-1185">Reference proteome</keyword>
<proteinExistence type="predicted"/>
<name>A0A4V6PFT9_9ACTN</name>
<dbReference type="InterPro" id="IPR011009">
    <property type="entry name" value="Kinase-like_dom_sf"/>
</dbReference>